<accession>A0A6J5F3R6</accession>
<evidence type="ECO:0000313" key="2">
    <source>
        <dbReference type="Proteomes" id="UP000494329"/>
    </source>
</evidence>
<reference evidence="1 2" key="1">
    <citation type="submission" date="2020-04" db="EMBL/GenBank/DDBJ databases">
        <authorList>
            <person name="De Canck E."/>
        </authorList>
    </citation>
    <scope>NUCLEOTIDE SEQUENCE [LARGE SCALE GENOMIC DNA]</scope>
    <source>
        <strain evidence="1 2">LMG 29739</strain>
    </source>
</reference>
<dbReference type="Proteomes" id="UP000494329">
    <property type="component" value="Unassembled WGS sequence"/>
</dbReference>
<protein>
    <submittedName>
        <fullName evidence="1">Uncharacterized protein</fullName>
    </submittedName>
</protein>
<sequence>MRRVVRILEAQEISPLLREFARDPAARMFRFAHPPFDRLPAFVHALHPPPVRLASIARVHFLFREPPVPVTRQVRERVQPHDIDLPRPGIRARDKRVAIAFQKRRGRPDPQHRRLRRQTQFAPCLRVRAMVPHPCTPLFDEWPDTVIAEHLDMRDARADRAAAQRIVTTQVTDQLARPDRNTRALRIVGPARRGGHHHPVERRIRQDLADQRSAVFLAQMNPSANRRGR</sequence>
<proteinExistence type="predicted"/>
<name>A0A6J5F3R6_9BURK</name>
<keyword evidence="2" id="KW-1185">Reference proteome</keyword>
<gene>
    <name evidence="1" type="ORF">LMG29739_06357</name>
</gene>
<dbReference type="EMBL" id="CADIKF010000120">
    <property type="protein sequence ID" value="CAB3773013.1"/>
    <property type="molecule type" value="Genomic_DNA"/>
</dbReference>
<dbReference type="AlphaFoldDB" id="A0A6J5F3R6"/>
<organism evidence="1 2">
    <name type="scientific">Paraburkholderia solisilvae</name>
    <dbReference type="NCBI Taxonomy" id="624376"/>
    <lineage>
        <taxon>Bacteria</taxon>
        <taxon>Pseudomonadati</taxon>
        <taxon>Pseudomonadota</taxon>
        <taxon>Betaproteobacteria</taxon>
        <taxon>Burkholderiales</taxon>
        <taxon>Burkholderiaceae</taxon>
        <taxon>Paraburkholderia</taxon>
    </lineage>
</organism>
<evidence type="ECO:0000313" key="1">
    <source>
        <dbReference type="EMBL" id="CAB3773013.1"/>
    </source>
</evidence>